<dbReference type="Gene3D" id="3.10.20.280">
    <property type="entry name" value="RnfH-like"/>
    <property type="match status" value="1"/>
</dbReference>
<sequence length="121" mass="13034">MANEPTAAPQVDASANVSVSVCYALPGHVWLRELSLPAGATVADALAASGFAQAFPVVQPWERGVGIFGRATEPQARLADGDRVEIYRGLSFDPKESRRRRAEHRRAKTARNGRVRPAGLL</sequence>
<dbReference type="InterPro" id="IPR037021">
    <property type="entry name" value="RnfH_sf"/>
</dbReference>
<dbReference type="SUPFAM" id="SSF54285">
    <property type="entry name" value="MoaD/ThiS"/>
    <property type="match status" value="1"/>
</dbReference>
<organism evidence="4 5">
    <name type="scientific">Achromobacter kerstersii</name>
    <dbReference type="NCBI Taxonomy" id="1353890"/>
    <lineage>
        <taxon>Bacteria</taxon>
        <taxon>Pseudomonadati</taxon>
        <taxon>Pseudomonadota</taxon>
        <taxon>Betaproteobacteria</taxon>
        <taxon>Burkholderiales</taxon>
        <taxon>Alcaligenaceae</taxon>
        <taxon>Achromobacter</taxon>
    </lineage>
</organism>
<proteinExistence type="inferred from homology"/>
<dbReference type="Pfam" id="PF03658">
    <property type="entry name" value="Ub-RnfH"/>
    <property type="match status" value="1"/>
</dbReference>
<dbReference type="HAMAP" id="MF_00460">
    <property type="entry name" value="UPF0125_RnfH"/>
    <property type="match status" value="1"/>
</dbReference>
<evidence type="ECO:0000313" key="4">
    <source>
        <dbReference type="EMBL" id="CAB3653137.1"/>
    </source>
</evidence>
<dbReference type="EMBL" id="CADIJQ010000001">
    <property type="protein sequence ID" value="CAB3653137.1"/>
    <property type="molecule type" value="Genomic_DNA"/>
</dbReference>
<dbReference type="InterPro" id="IPR016155">
    <property type="entry name" value="Mopterin_synth/thiamin_S_b"/>
</dbReference>
<dbReference type="NCBIfam" id="NF002490">
    <property type="entry name" value="PRK01777.1"/>
    <property type="match status" value="1"/>
</dbReference>
<dbReference type="RefSeq" id="WP_175168451.1">
    <property type="nucleotide sequence ID" value="NZ_CADIJQ010000001.1"/>
</dbReference>
<dbReference type="PANTHER" id="PTHR37483:SF1">
    <property type="entry name" value="UPF0125 PROTEIN RATB"/>
    <property type="match status" value="1"/>
</dbReference>
<gene>
    <name evidence="4" type="primary">rnfH</name>
    <name evidence="4" type="ORF">LMG3441_00155</name>
</gene>
<reference evidence="4 5" key="1">
    <citation type="submission" date="2020-04" db="EMBL/GenBank/DDBJ databases">
        <authorList>
            <person name="De Canck E."/>
        </authorList>
    </citation>
    <scope>NUCLEOTIDE SEQUENCE [LARGE SCALE GENOMIC DNA]</scope>
    <source>
        <strain evidence="4 5">LMG 3441</strain>
    </source>
</reference>
<evidence type="ECO:0000256" key="2">
    <source>
        <dbReference type="HAMAP-Rule" id="MF_00460"/>
    </source>
</evidence>
<evidence type="ECO:0000256" key="3">
    <source>
        <dbReference type="SAM" id="MobiDB-lite"/>
    </source>
</evidence>
<dbReference type="PANTHER" id="PTHR37483">
    <property type="entry name" value="UPF0125 PROTEIN RATB"/>
    <property type="match status" value="1"/>
</dbReference>
<feature type="region of interest" description="Disordered" evidence="3">
    <location>
        <begin position="95"/>
        <end position="121"/>
    </location>
</feature>
<dbReference type="Proteomes" id="UP000494269">
    <property type="component" value="Unassembled WGS sequence"/>
</dbReference>
<dbReference type="InterPro" id="IPR005346">
    <property type="entry name" value="RnfH"/>
</dbReference>
<name>A0A6S6Z1K9_9BURK</name>
<protein>
    <recommendedName>
        <fullName evidence="2">UPF0125 protein LMG3441_00155</fullName>
    </recommendedName>
</protein>
<evidence type="ECO:0000313" key="5">
    <source>
        <dbReference type="Proteomes" id="UP000494269"/>
    </source>
</evidence>
<accession>A0A6S6Z1K9</accession>
<feature type="compositionally biased region" description="Basic residues" evidence="3">
    <location>
        <begin position="97"/>
        <end position="114"/>
    </location>
</feature>
<evidence type="ECO:0000256" key="1">
    <source>
        <dbReference type="ARBA" id="ARBA00010645"/>
    </source>
</evidence>
<dbReference type="AlphaFoldDB" id="A0A6S6Z1K9"/>
<comment type="similarity">
    <text evidence="1 2">Belongs to the UPF0125 (RnfH) family.</text>
</comment>
<keyword evidence="5" id="KW-1185">Reference proteome</keyword>